<keyword evidence="1" id="KW-0597">Phosphoprotein</keyword>
<dbReference type="InterPro" id="IPR001789">
    <property type="entry name" value="Sig_transdc_resp-reg_receiver"/>
</dbReference>
<dbReference type="PROSITE" id="PS50110">
    <property type="entry name" value="RESPONSE_REGULATORY"/>
    <property type="match status" value="1"/>
</dbReference>
<reference evidence="4" key="1">
    <citation type="submission" date="2018-06" db="EMBL/GenBank/DDBJ databases">
        <authorList>
            <person name="Zhirakovskaya E."/>
        </authorList>
    </citation>
    <scope>NUCLEOTIDE SEQUENCE</scope>
</reference>
<dbReference type="SUPFAM" id="SSF53649">
    <property type="entry name" value="Alkaline phosphatase-like"/>
    <property type="match status" value="1"/>
</dbReference>
<dbReference type="GO" id="GO:0000160">
    <property type="term" value="P:phosphorelay signal transduction system"/>
    <property type="evidence" value="ECO:0007669"/>
    <property type="project" value="UniProtKB-KW"/>
</dbReference>
<dbReference type="SUPFAM" id="SSF52172">
    <property type="entry name" value="CheY-like"/>
    <property type="match status" value="1"/>
</dbReference>
<keyword evidence="2" id="KW-0902">Two-component regulatory system</keyword>
<dbReference type="EMBL" id="UOET01000190">
    <property type="protein sequence ID" value="VAW28065.1"/>
    <property type="molecule type" value="Genomic_DNA"/>
</dbReference>
<dbReference type="Pfam" id="PF00072">
    <property type="entry name" value="Response_reg"/>
    <property type="match status" value="1"/>
</dbReference>
<evidence type="ECO:0000259" key="3">
    <source>
        <dbReference type="PROSITE" id="PS50110"/>
    </source>
</evidence>
<dbReference type="PANTHER" id="PTHR44591:SF14">
    <property type="entry name" value="PROTEIN PILG"/>
    <property type="match status" value="1"/>
</dbReference>
<dbReference type="Gene3D" id="3.40.50.2300">
    <property type="match status" value="1"/>
</dbReference>
<dbReference type="CDD" id="cd00156">
    <property type="entry name" value="REC"/>
    <property type="match status" value="1"/>
</dbReference>
<organism evidence="4">
    <name type="scientific">hydrothermal vent metagenome</name>
    <dbReference type="NCBI Taxonomy" id="652676"/>
    <lineage>
        <taxon>unclassified sequences</taxon>
        <taxon>metagenomes</taxon>
        <taxon>ecological metagenomes</taxon>
    </lineage>
</organism>
<feature type="domain" description="Response regulatory" evidence="3">
    <location>
        <begin position="5"/>
        <end position="119"/>
    </location>
</feature>
<sequence>MNKTRILWADDEIVMLKPHIIFLEEKGFDVVAVNSGSEALELVMEENFDIIFLDEQMPGLSGIEVLEKIKEIQPNIPVVMITKSEEESIMEDAIGSNIADYLIKPVKPSQILLSLKRNLENKKLTSEKASQIYQHEFRSISMKLQDRISYDEWTDIYKKLVRWDIELEKSDDEGISEVLKMQINEANTGFAKFYERNYADWLYGNTAEKPILSHTLIKRKVFPKLDEGNKIFLLVIDNLRYDQWKIIEPMVGEYFRVEEDDLYYAILPTTTQYARNTLFAGMMPLEIRKRFPRLWKDEHEEGTKNQFEAELLGEQLKRYGKKIKYSYHKILRQEEGRKLAEDISNLMEYDLNVIVYNFVDMLSHARTEMEIIRELADDEPAYRSLMKSWFEHSSLFEIIKYLSGKHVKVMITTDHGSIKVQRPVKIVGDRNVNTNLRYKFGKSLNYNSREVFEMKDPEKFFLPRQNVSTRWVFTRGTDFFAYPNNYNYYARYYSNTFQHGGISMQEVMIPIITLSSKG</sequence>
<gene>
    <name evidence="4" type="ORF">MNBD_BACTEROID07-496</name>
</gene>
<evidence type="ECO:0000256" key="2">
    <source>
        <dbReference type="ARBA" id="ARBA00023012"/>
    </source>
</evidence>
<dbReference type="SMART" id="SM00448">
    <property type="entry name" value="REC"/>
    <property type="match status" value="1"/>
</dbReference>
<evidence type="ECO:0000256" key="1">
    <source>
        <dbReference type="ARBA" id="ARBA00022553"/>
    </source>
</evidence>
<dbReference type="InterPro" id="IPR050595">
    <property type="entry name" value="Bact_response_regulator"/>
</dbReference>
<dbReference type="AlphaFoldDB" id="A0A3B0UAS5"/>
<proteinExistence type="predicted"/>
<dbReference type="InterPro" id="IPR011006">
    <property type="entry name" value="CheY-like_superfamily"/>
</dbReference>
<dbReference type="InterPro" id="IPR017850">
    <property type="entry name" value="Alkaline_phosphatase_core_sf"/>
</dbReference>
<name>A0A3B0UAS5_9ZZZZ</name>
<dbReference type="PANTHER" id="PTHR44591">
    <property type="entry name" value="STRESS RESPONSE REGULATOR PROTEIN 1"/>
    <property type="match status" value="1"/>
</dbReference>
<dbReference type="Pfam" id="PF08665">
    <property type="entry name" value="PglZ"/>
    <property type="match status" value="1"/>
</dbReference>
<protein>
    <submittedName>
        <fullName evidence="4">Response regulator</fullName>
    </submittedName>
</protein>
<accession>A0A3B0UAS5</accession>
<evidence type="ECO:0000313" key="4">
    <source>
        <dbReference type="EMBL" id="VAW28065.1"/>
    </source>
</evidence>